<organism evidence="3 4">
    <name type="scientific">Lepeophtheirus salmonis</name>
    <name type="common">Salmon louse</name>
    <name type="synonym">Caligus salmonis</name>
    <dbReference type="NCBI Taxonomy" id="72036"/>
    <lineage>
        <taxon>Eukaryota</taxon>
        <taxon>Metazoa</taxon>
        <taxon>Ecdysozoa</taxon>
        <taxon>Arthropoda</taxon>
        <taxon>Crustacea</taxon>
        <taxon>Multicrustacea</taxon>
        <taxon>Hexanauplia</taxon>
        <taxon>Copepoda</taxon>
        <taxon>Siphonostomatoida</taxon>
        <taxon>Caligidae</taxon>
        <taxon>Lepeophtheirus</taxon>
    </lineage>
</organism>
<name>A0A7R8H5I8_LEPSM</name>
<evidence type="ECO:0000313" key="3">
    <source>
        <dbReference type="EMBL" id="CAF2881181.1"/>
    </source>
</evidence>
<dbReference type="PROSITE" id="PS50002">
    <property type="entry name" value="SH3"/>
    <property type="match status" value="1"/>
</dbReference>
<evidence type="ECO:0000256" key="1">
    <source>
        <dbReference type="ARBA" id="ARBA00022443"/>
    </source>
</evidence>
<dbReference type="InterPro" id="IPR001452">
    <property type="entry name" value="SH3_domain"/>
</dbReference>
<evidence type="ECO:0000256" key="2">
    <source>
        <dbReference type="SAM" id="MobiDB-lite"/>
    </source>
</evidence>
<accession>A0A7R8H5I8</accession>
<protein>
    <submittedName>
        <fullName evidence="3">MPP5</fullName>
    </submittedName>
</protein>
<dbReference type="PANTHER" id="PTHR23122">
    <property type="entry name" value="MEMBRANE-ASSOCIATED GUANYLATE KINASE MAGUK"/>
    <property type="match status" value="1"/>
</dbReference>
<dbReference type="InterPro" id="IPR036028">
    <property type="entry name" value="SH3-like_dom_sf"/>
</dbReference>
<feature type="compositionally biased region" description="Basic and acidic residues" evidence="2">
    <location>
        <begin position="83"/>
        <end position="99"/>
    </location>
</feature>
<keyword evidence="4" id="KW-1185">Reference proteome</keyword>
<dbReference type="AlphaFoldDB" id="A0A7R8H5I8"/>
<dbReference type="Gene3D" id="2.30.30.40">
    <property type="entry name" value="SH3 Domains"/>
    <property type="match status" value="1"/>
</dbReference>
<gene>
    <name evidence="3" type="ORF">LSAA_8180</name>
</gene>
<feature type="region of interest" description="Disordered" evidence="2">
    <location>
        <begin position="79"/>
        <end position="143"/>
    </location>
</feature>
<dbReference type="InterPro" id="IPR050716">
    <property type="entry name" value="MAGUK"/>
</dbReference>
<keyword evidence="1" id="KW-0728">SH3 domain</keyword>
<dbReference type="SMART" id="SM00326">
    <property type="entry name" value="SH3"/>
    <property type="match status" value="1"/>
</dbReference>
<dbReference type="OrthoDB" id="43580at2759"/>
<reference evidence="3" key="1">
    <citation type="submission" date="2021-02" db="EMBL/GenBank/DDBJ databases">
        <authorList>
            <person name="Bekaert M."/>
        </authorList>
    </citation>
    <scope>NUCLEOTIDE SEQUENCE</scope>
    <source>
        <strain evidence="3">IoA-00</strain>
    </source>
</reference>
<evidence type="ECO:0000313" key="4">
    <source>
        <dbReference type="Proteomes" id="UP000675881"/>
    </source>
</evidence>
<dbReference type="SUPFAM" id="SSF50044">
    <property type="entry name" value="SH3-domain"/>
    <property type="match status" value="1"/>
</dbReference>
<proteinExistence type="predicted"/>
<sequence length="143" mass="16406">MIIAGGEWIFHYRAHFSYHPDDDLYIPCHELGISFVRGDILHIINNEDPHWWQAYRDGEWTQTLAGLIPSMALQQHRMALQRQKREQDLKEAREAEKSPLRKKAGSGGTACGTGSSSLLCAKKSNKRKRTNSPFEKGYYFNTP</sequence>
<dbReference type="Proteomes" id="UP000675881">
    <property type="component" value="Chromosome 3"/>
</dbReference>
<dbReference type="EMBL" id="HG994582">
    <property type="protein sequence ID" value="CAF2881181.1"/>
    <property type="molecule type" value="Genomic_DNA"/>
</dbReference>
<dbReference type="Pfam" id="PF07653">
    <property type="entry name" value="SH3_2"/>
    <property type="match status" value="1"/>
</dbReference>